<keyword evidence="5" id="KW-0677">Repeat</keyword>
<comment type="subcellular location">
    <subcellularLocation>
        <location evidence="1">Membrane</location>
        <topology evidence="1">Multi-pass membrane protein</topology>
    </subcellularLocation>
</comment>
<keyword evidence="3 9" id="KW-0813">Transport</keyword>
<dbReference type="Pfam" id="PF00153">
    <property type="entry name" value="Mito_carr"/>
    <property type="match status" value="3"/>
</dbReference>
<dbReference type="PANTHER" id="PTHR45667">
    <property type="entry name" value="S-ADENOSYLMETHIONINE MITOCHONDRIAL CARRIER PROTEIN"/>
    <property type="match status" value="1"/>
</dbReference>
<feature type="repeat" description="Solcar" evidence="8">
    <location>
        <begin position="117"/>
        <end position="199"/>
    </location>
</feature>
<dbReference type="Gene3D" id="1.50.40.10">
    <property type="entry name" value="Mitochondrial carrier domain"/>
    <property type="match status" value="2"/>
</dbReference>
<keyword evidence="11" id="KW-1185">Reference proteome</keyword>
<evidence type="ECO:0000256" key="4">
    <source>
        <dbReference type="ARBA" id="ARBA00022692"/>
    </source>
</evidence>
<evidence type="ECO:0000256" key="1">
    <source>
        <dbReference type="ARBA" id="ARBA00004141"/>
    </source>
</evidence>
<dbReference type="eggNOG" id="KOG0768">
    <property type="taxonomic scope" value="Eukaryota"/>
</dbReference>
<dbReference type="PROSITE" id="PS50920">
    <property type="entry name" value="SOLCAR"/>
    <property type="match status" value="3"/>
</dbReference>
<name>I0YR93_COCSC</name>
<evidence type="ECO:0000313" key="11">
    <source>
        <dbReference type="Proteomes" id="UP000007264"/>
    </source>
</evidence>
<protein>
    <submittedName>
        <fullName evidence="10">Mitochondrial carrier</fullName>
    </submittedName>
</protein>
<gene>
    <name evidence="10" type="ORF">COCSUDRAFT_43786</name>
</gene>
<organism evidence="10 11">
    <name type="scientific">Coccomyxa subellipsoidea (strain C-169)</name>
    <name type="common">Green microalga</name>
    <dbReference type="NCBI Taxonomy" id="574566"/>
    <lineage>
        <taxon>Eukaryota</taxon>
        <taxon>Viridiplantae</taxon>
        <taxon>Chlorophyta</taxon>
        <taxon>core chlorophytes</taxon>
        <taxon>Trebouxiophyceae</taxon>
        <taxon>Trebouxiophyceae incertae sedis</taxon>
        <taxon>Coccomyxaceae</taxon>
        <taxon>Coccomyxa</taxon>
        <taxon>Coccomyxa subellipsoidea</taxon>
    </lineage>
</organism>
<evidence type="ECO:0000256" key="6">
    <source>
        <dbReference type="ARBA" id="ARBA00022989"/>
    </source>
</evidence>
<dbReference type="GO" id="GO:0016020">
    <property type="term" value="C:membrane"/>
    <property type="evidence" value="ECO:0007669"/>
    <property type="project" value="UniProtKB-SubCell"/>
</dbReference>
<dbReference type="InterPro" id="IPR023395">
    <property type="entry name" value="MCP_dom_sf"/>
</dbReference>
<accession>I0YR93</accession>
<evidence type="ECO:0000256" key="3">
    <source>
        <dbReference type="ARBA" id="ARBA00022448"/>
    </source>
</evidence>
<evidence type="ECO:0000256" key="7">
    <source>
        <dbReference type="ARBA" id="ARBA00023136"/>
    </source>
</evidence>
<comment type="caution">
    <text evidence="10">The sequence shown here is derived from an EMBL/GenBank/DDBJ whole genome shotgun (WGS) entry which is preliminary data.</text>
</comment>
<reference evidence="10 11" key="1">
    <citation type="journal article" date="2012" name="Genome Biol.">
        <title>The genome of the polar eukaryotic microalga coccomyxa subellipsoidea reveals traits of cold adaptation.</title>
        <authorList>
            <person name="Blanc G."/>
            <person name="Agarkova I."/>
            <person name="Grimwood J."/>
            <person name="Kuo A."/>
            <person name="Brueggeman A."/>
            <person name="Dunigan D."/>
            <person name="Gurnon J."/>
            <person name="Ladunga I."/>
            <person name="Lindquist E."/>
            <person name="Lucas S."/>
            <person name="Pangilinan J."/>
            <person name="Proschold T."/>
            <person name="Salamov A."/>
            <person name="Schmutz J."/>
            <person name="Weeks D."/>
            <person name="Yamada T."/>
            <person name="Claverie J.M."/>
            <person name="Grigoriev I."/>
            <person name="Van Etten J."/>
            <person name="Lomsadze A."/>
            <person name="Borodovsky M."/>
        </authorList>
    </citation>
    <scope>NUCLEOTIDE SEQUENCE [LARGE SCALE GENOMIC DNA]</scope>
    <source>
        <strain evidence="10 11">C-169</strain>
    </source>
</reference>
<dbReference type="RefSeq" id="XP_005645456.1">
    <property type="nucleotide sequence ID" value="XM_005645399.1"/>
</dbReference>
<dbReference type="InterPro" id="IPR018108">
    <property type="entry name" value="MCP_transmembrane"/>
</dbReference>
<keyword evidence="6" id="KW-1133">Transmembrane helix</keyword>
<evidence type="ECO:0000256" key="9">
    <source>
        <dbReference type="RuleBase" id="RU000488"/>
    </source>
</evidence>
<keyword evidence="4 8" id="KW-0812">Transmembrane</keyword>
<sequence>MSDKALAAPSTVKASKPRYVVDTEAPTWRVVLGNIAAGATAGAVVEAALYPLDTIKTRLQTATSGGGLRALWQSGGNKALYSGVLGNLAGVVPASAIFMGVYEPVKTAVERRVPENRQFLGSLSGGVAAGLAASFVRVPTEVVKQRMQTGEFTGAIRAVQGIVRREGARGLFAGYGSFLLRDLPFDAIEFMAYEQLKKAYKASLKRGTSGRTELSAGETSVVGALAGAVTGLVTTPLDVIKTRLMTQGVSRKYDGIFDCARKIAQQEGTATFFKGWEPRVLWISIGGCVFFTALEEAKKLYAPKKQVSCCSS</sequence>
<dbReference type="OrthoDB" id="276989at2759"/>
<evidence type="ECO:0000256" key="8">
    <source>
        <dbReference type="PROSITE-ProRule" id="PRU00282"/>
    </source>
</evidence>
<evidence type="ECO:0000313" key="10">
    <source>
        <dbReference type="EMBL" id="EIE20912.1"/>
    </source>
</evidence>
<feature type="repeat" description="Solcar" evidence="8">
    <location>
        <begin position="214"/>
        <end position="300"/>
    </location>
</feature>
<keyword evidence="7 8" id="KW-0472">Membrane</keyword>
<evidence type="ECO:0000256" key="2">
    <source>
        <dbReference type="ARBA" id="ARBA00006375"/>
    </source>
</evidence>
<dbReference type="EMBL" id="AGSI01000014">
    <property type="protein sequence ID" value="EIE20912.1"/>
    <property type="molecule type" value="Genomic_DNA"/>
</dbReference>
<dbReference type="InterPro" id="IPR002067">
    <property type="entry name" value="MCP"/>
</dbReference>
<dbReference type="GO" id="GO:0055085">
    <property type="term" value="P:transmembrane transport"/>
    <property type="evidence" value="ECO:0007669"/>
    <property type="project" value="InterPro"/>
</dbReference>
<dbReference type="KEGG" id="csl:COCSUDRAFT_43786"/>
<dbReference type="PRINTS" id="PR00926">
    <property type="entry name" value="MITOCARRIER"/>
</dbReference>
<comment type="similarity">
    <text evidence="2 9">Belongs to the mitochondrial carrier (TC 2.A.29) family.</text>
</comment>
<proteinExistence type="inferred from homology"/>
<feature type="repeat" description="Solcar" evidence="8">
    <location>
        <begin position="29"/>
        <end position="108"/>
    </location>
</feature>
<dbReference type="SUPFAM" id="SSF103506">
    <property type="entry name" value="Mitochondrial carrier"/>
    <property type="match status" value="1"/>
</dbReference>
<dbReference type="GeneID" id="17038891"/>
<dbReference type="Proteomes" id="UP000007264">
    <property type="component" value="Unassembled WGS sequence"/>
</dbReference>
<evidence type="ECO:0000256" key="5">
    <source>
        <dbReference type="ARBA" id="ARBA00022737"/>
    </source>
</evidence>
<dbReference type="AlphaFoldDB" id="I0YR93"/>